<dbReference type="PANTHER" id="PTHR19282:SF456">
    <property type="entry name" value="CD63 MOLECULE"/>
    <property type="match status" value="1"/>
</dbReference>
<evidence type="ECO:0000256" key="1">
    <source>
        <dbReference type="ARBA" id="ARBA00004141"/>
    </source>
</evidence>
<reference evidence="8 9" key="1">
    <citation type="submission" date="2020-02" db="EMBL/GenBank/DDBJ databases">
        <title>Esox lucius (northern pike) genome, fEsoLuc1, primary haplotype.</title>
        <authorList>
            <person name="Myers G."/>
            <person name="Karagic N."/>
            <person name="Meyer A."/>
            <person name="Pippel M."/>
            <person name="Reichard M."/>
            <person name="Winkler S."/>
            <person name="Tracey A."/>
            <person name="Sims Y."/>
            <person name="Howe K."/>
            <person name="Rhie A."/>
            <person name="Formenti G."/>
            <person name="Durbin R."/>
            <person name="Fedrigo O."/>
            <person name="Jarvis E.D."/>
        </authorList>
    </citation>
    <scope>NUCLEOTIDE SEQUENCE [LARGE SCALE GENOMIC DNA]</scope>
</reference>
<dbReference type="InterPro" id="IPR018499">
    <property type="entry name" value="Tetraspanin/Peripherin"/>
</dbReference>
<name>A0AAY5KBL6_ESOLU</name>
<keyword evidence="4 7" id="KW-1133">Transmembrane helix</keyword>
<evidence type="ECO:0000256" key="6">
    <source>
        <dbReference type="PIRSR" id="PIRSR002419-1"/>
    </source>
</evidence>
<dbReference type="Ensembl" id="ENSELUT00000103043.1">
    <property type="protein sequence ID" value="ENSELUP00000083652.1"/>
    <property type="gene ID" value="ENSELUG00000012333.3"/>
</dbReference>
<dbReference type="KEGG" id="els:105023112"/>
<dbReference type="Gene3D" id="1.10.1450.10">
    <property type="entry name" value="Tetraspanin"/>
    <property type="match status" value="1"/>
</dbReference>
<keyword evidence="6" id="KW-1015">Disulfide bond</keyword>
<evidence type="ECO:0000256" key="4">
    <source>
        <dbReference type="ARBA" id="ARBA00022989"/>
    </source>
</evidence>
<dbReference type="PANTHER" id="PTHR19282">
    <property type="entry name" value="TETRASPANIN"/>
    <property type="match status" value="1"/>
</dbReference>
<dbReference type="InterPro" id="IPR008952">
    <property type="entry name" value="Tetraspanin_EC2_sf"/>
</dbReference>
<dbReference type="GeneTree" id="ENSGT00940000168658"/>
<protein>
    <recommendedName>
        <fullName evidence="7">Tetraspanin</fullName>
    </recommendedName>
</protein>
<dbReference type="RefSeq" id="XP_010890348.2">
    <property type="nucleotide sequence ID" value="XM_010892046.3"/>
</dbReference>
<evidence type="ECO:0000313" key="9">
    <source>
        <dbReference type="Proteomes" id="UP000265140"/>
    </source>
</evidence>
<keyword evidence="5 7" id="KW-0472">Membrane</keyword>
<organism evidence="8 9">
    <name type="scientific">Esox lucius</name>
    <name type="common">Northern pike</name>
    <dbReference type="NCBI Taxonomy" id="8010"/>
    <lineage>
        <taxon>Eukaryota</taxon>
        <taxon>Metazoa</taxon>
        <taxon>Chordata</taxon>
        <taxon>Craniata</taxon>
        <taxon>Vertebrata</taxon>
        <taxon>Euteleostomi</taxon>
        <taxon>Actinopterygii</taxon>
        <taxon>Neopterygii</taxon>
        <taxon>Teleostei</taxon>
        <taxon>Protacanthopterygii</taxon>
        <taxon>Esociformes</taxon>
        <taxon>Esocidae</taxon>
        <taxon>Esox</taxon>
    </lineage>
</organism>
<dbReference type="PRINTS" id="PR00259">
    <property type="entry name" value="TMFOUR"/>
</dbReference>
<evidence type="ECO:0000256" key="7">
    <source>
        <dbReference type="RuleBase" id="RU361218"/>
    </source>
</evidence>
<evidence type="ECO:0000256" key="5">
    <source>
        <dbReference type="ARBA" id="ARBA00023136"/>
    </source>
</evidence>
<dbReference type="SUPFAM" id="SSF48652">
    <property type="entry name" value="Tetraspanin"/>
    <property type="match status" value="1"/>
</dbReference>
<dbReference type="PIRSF" id="PIRSF002419">
    <property type="entry name" value="Tetraspanin"/>
    <property type="match status" value="1"/>
</dbReference>
<feature type="disulfide bond" evidence="6">
    <location>
        <begin position="135"/>
        <end position="151"/>
    </location>
</feature>
<feature type="transmembrane region" description="Helical" evidence="7">
    <location>
        <begin position="80"/>
        <end position="99"/>
    </location>
</feature>
<feature type="disulfide bond" evidence="6">
    <location>
        <begin position="134"/>
        <end position="163"/>
    </location>
</feature>
<feature type="transmembrane region" description="Helical" evidence="7">
    <location>
        <begin position="207"/>
        <end position="228"/>
    </location>
</feature>
<reference evidence="8" key="2">
    <citation type="submission" date="2025-08" db="UniProtKB">
        <authorList>
            <consortium name="Ensembl"/>
        </authorList>
    </citation>
    <scope>IDENTIFICATION</scope>
</reference>
<evidence type="ECO:0000256" key="2">
    <source>
        <dbReference type="ARBA" id="ARBA00006840"/>
    </source>
</evidence>
<dbReference type="Proteomes" id="UP000265140">
    <property type="component" value="Chromosome 18"/>
</dbReference>
<evidence type="ECO:0000256" key="3">
    <source>
        <dbReference type="ARBA" id="ARBA00022692"/>
    </source>
</evidence>
<reference evidence="8" key="3">
    <citation type="submission" date="2025-09" db="UniProtKB">
        <authorList>
            <consortium name="Ensembl"/>
        </authorList>
    </citation>
    <scope>IDENTIFICATION</scope>
</reference>
<sequence length="250" mass="27681">MALVNNCQKRLLLGFNILLGIVGVLVLLCALLGGTVKQDDPNSSIGLVMIGVIGVVAVLLSLMGVYGVNKENICMLKTCIGIMATGTVFFFYIGINTAISKAEVMENLREHLPRMMNEENLREDIMVLQAHRRCCGIVSYNDWGSEIPDTCKCPSFELNPSQCTEVKTTEDRSKWEISPVSDTVRIYREACGPLILETVDFTLKATFGVFVGLGFFTLIGIVLSCLTIHQIKNTQSSRFQETTCDNRFHL</sequence>
<dbReference type="GeneID" id="105023112"/>
<feature type="transmembrane region" description="Helical" evidence="7">
    <location>
        <begin position="45"/>
        <end position="68"/>
    </location>
</feature>
<dbReference type="GO" id="GO:0005886">
    <property type="term" value="C:plasma membrane"/>
    <property type="evidence" value="ECO:0007669"/>
    <property type="project" value="TreeGrafter"/>
</dbReference>
<dbReference type="Pfam" id="PF00335">
    <property type="entry name" value="Tetraspanin"/>
    <property type="match status" value="1"/>
</dbReference>
<comment type="similarity">
    <text evidence="2 7">Belongs to the tetraspanin (TM4SF) family.</text>
</comment>
<evidence type="ECO:0000313" key="8">
    <source>
        <dbReference type="Ensembl" id="ENSELUP00000083652.1"/>
    </source>
</evidence>
<keyword evidence="9" id="KW-1185">Reference proteome</keyword>
<keyword evidence="3 7" id="KW-0812">Transmembrane</keyword>
<comment type="subcellular location">
    <subcellularLocation>
        <location evidence="1 7">Membrane</location>
        <topology evidence="1 7">Multi-pass membrane protein</topology>
    </subcellularLocation>
</comment>
<accession>A0AAY5KBL6</accession>
<feature type="transmembrane region" description="Helical" evidence="7">
    <location>
        <begin position="12"/>
        <end position="33"/>
    </location>
</feature>
<dbReference type="InterPro" id="IPR000301">
    <property type="entry name" value="Tetraspanin_animals"/>
</dbReference>
<proteinExistence type="inferred from homology"/>
<dbReference type="AlphaFoldDB" id="A0AAY5KBL6"/>
<dbReference type="GO" id="GO:1900746">
    <property type="term" value="P:regulation of vascular endothelial growth factor signaling pathway"/>
    <property type="evidence" value="ECO:0007669"/>
    <property type="project" value="TreeGrafter"/>
</dbReference>